<sequence>MSDRVSSHHDDFPTGQDDNPPCGSLFLTESLPPPLPFDTQGLERAQAGVRDSSFYRSFSLLGPESREDLYDFYVFCRLVDDLADEPRTDIDVRAHLDAWAWSFAHDFAVPPGWEEAPFFLRTVGIAKKRKIPSSLYGEIVRGMQDDLTRVRIPDTAALLRYCYRAAGAVGRICVPIFGGDLDRLGPYADLLGEAFQLTNILRDLAQDASRDRIYLPADRMRHFGVTDDDVLAGHLHEGMRSLLTEIWTRSEEDYCRARELLSDPADQRTMIAARAMETVYHAIHKKIRRTGFDVYRRRVGLGPLEKATVLLRLWRARKAAGL</sequence>
<protein>
    <submittedName>
        <fullName evidence="3">Putative phytoene synthase</fullName>
    </submittedName>
</protein>
<evidence type="ECO:0000313" key="4">
    <source>
        <dbReference type="Proteomes" id="UP000009374"/>
    </source>
</evidence>
<evidence type="ECO:0000313" key="3">
    <source>
        <dbReference type="EMBL" id="EES53610.1"/>
    </source>
</evidence>
<dbReference type="Proteomes" id="UP000009374">
    <property type="component" value="Unassembled WGS sequence"/>
</dbReference>
<proteinExistence type="predicted"/>
<dbReference type="CDD" id="cd00683">
    <property type="entry name" value="Trans_IPPS_HH"/>
    <property type="match status" value="1"/>
</dbReference>
<dbReference type="SFLD" id="SFLDG01212">
    <property type="entry name" value="Phytoene_synthase_like"/>
    <property type="match status" value="1"/>
</dbReference>
<evidence type="ECO:0000256" key="2">
    <source>
        <dbReference type="SAM" id="MobiDB-lite"/>
    </source>
</evidence>
<name>C6HUZ9_9BACT</name>
<keyword evidence="4" id="KW-1185">Reference proteome</keyword>
<dbReference type="SFLD" id="SFLDG01018">
    <property type="entry name" value="Squalene/Phytoene_Synthase_Lik"/>
    <property type="match status" value="1"/>
</dbReference>
<organism evidence="3 4">
    <name type="scientific">Leptospirillum ferrodiazotrophum</name>
    <dbReference type="NCBI Taxonomy" id="412449"/>
    <lineage>
        <taxon>Bacteria</taxon>
        <taxon>Pseudomonadati</taxon>
        <taxon>Nitrospirota</taxon>
        <taxon>Nitrospiria</taxon>
        <taxon>Nitrospirales</taxon>
        <taxon>Nitrospiraceae</taxon>
        <taxon>Leptospirillum</taxon>
    </lineage>
</organism>
<dbReference type="InterPro" id="IPR019845">
    <property type="entry name" value="Squalene/phytoene_synthase_CS"/>
</dbReference>
<dbReference type="AlphaFoldDB" id="C6HUZ9"/>
<dbReference type="InterPro" id="IPR002060">
    <property type="entry name" value="Squ/phyt_synthse"/>
</dbReference>
<dbReference type="GO" id="GO:0016117">
    <property type="term" value="P:carotenoid biosynthetic process"/>
    <property type="evidence" value="ECO:0007669"/>
    <property type="project" value="UniProtKB-ARBA"/>
</dbReference>
<feature type="compositionally biased region" description="Basic and acidic residues" evidence="2">
    <location>
        <begin position="1"/>
        <end position="12"/>
    </location>
</feature>
<dbReference type="EMBL" id="GG693859">
    <property type="protein sequence ID" value="EES53610.1"/>
    <property type="molecule type" value="Genomic_DNA"/>
</dbReference>
<dbReference type="SUPFAM" id="SSF48576">
    <property type="entry name" value="Terpenoid synthases"/>
    <property type="match status" value="1"/>
</dbReference>
<dbReference type="Pfam" id="PF00494">
    <property type="entry name" value="SQS_PSY"/>
    <property type="match status" value="1"/>
</dbReference>
<evidence type="ECO:0000256" key="1">
    <source>
        <dbReference type="ARBA" id="ARBA00022679"/>
    </source>
</evidence>
<feature type="region of interest" description="Disordered" evidence="2">
    <location>
        <begin position="1"/>
        <end position="25"/>
    </location>
</feature>
<dbReference type="PANTHER" id="PTHR31480">
    <property type="entry name" value="BIFUNCTIONAL LYCOPENE CYCLASE/PHYTOENE SYNTHASE"/>
    <property type="match status" value="1"/>
</dbReference>
<dbReference type="InterPro" id="IPR044843">
    <property type="entry name" value="Trans_IPPS_bact-type"/>
</dbReference>
<gene>
    <name evidence="3" type="ORF">UBAL3_74420068</name>
</gene>
<dbReference type="InterPro" id="IPR033904">
    <property type="entry name" value="Trans_IPPS_HH"/>
</dbReference>
<dbReference type="InterPro" id="IPR008949">
    <property type="entry name" value="Isoprenoid_synthase_dom_sf"/>
</dbReference>
<dbReference type="PROSITE" id="PS01045">
    <property type="entry name" value="SQUALEN_PHYTOEN_SYN_2"/>
    <property type="match status" value="1"/>
</dbReference>
<reference evidence="3 4" key="1">
    <citation type="journal article" date="2009" name="Appl. Environ. Microbiol.">
        <title>Community genomic and proteomic analyses of chemoautotrophic iron-oxidizing "Leptospirillum rubarum" (Group II) and "Leptospirillum ferrodiazotrophum" (Group III) bacteria in acid mine drainage biofilms.</title>
        <authorList>
            <person name="Goltsman D.S."/>
            <person name="Denef V.J."/>
            <person name="Singer S.W."/>
            <person name="VerBerkmoes N.C."/>
            <person name="Lefsrud M."/>
            <person name="Mueller R.S."/>
            <person name="Dick G.J."/>
            <person name="Sun C.L."/>
            <person name="Wheeler K.E."/>
            <person name="Zemla A."/>
            <person name="Baker B.J."/>
            <person name="Hauser L."/>
            <person name="Land M."/>
            <person name="Shah M.B."/>
            <person name="Thelen M.P."/>
            <person name="Hettich R.L."/>
            <person name="Banfield J.F."/>
        </authorList>
    </citation>
    <scope>NUCLEOTIDE SEQUENCE [LARGE SCALE GENOMIC DNA]</scope>
</reference>
<dbReference type="GO" id="GO:0004311">
    <property type="term" value="F:geranylgeranyl diphosphate synthase activity"/>
    <property type="evidence" value="ECO:0007669"/>
    <property type="project" value="InterPro"/>
</dbReference>
<keyword evidence="1" id="KW-0808">Transferase</keyword>
<dbReference type="Gene3D" id="1.10.600.10">
    <property type="entry name" value="Farnesyl Diphosphate Synthase"/>
    <property type="match status" value="1"/>
</dbReference>
<dbReference type="GO" id="GO:0051996">
    <property type="term" value="F:squalene synthase [NAD(P)H] activity"/>
    <property type="evidence" value="ECO:0007669"/>
    <property type="project" value="InterPro"/>
</dbReference>
<accession>C6HUZ9</accession>
<dbReference type="SFLD" id="SFLDS00005">
    <property type="entry name" value="Isoprenoid_Synthase_Type_I"/>
    <property type="match status" value="1"/>
</dbReference>